<dbReference type="Gene3D" id="2.60.200.20">
    <property type="match status" value="1"/>
</dbReference>
<feature type="region of interest" description="Disordered" evidence="1">
    <location>
        <begin position="163"/>
        <end position="248"/>
    </location>
</feature>
<dbReference type="RefSeq" id="WP_184302470.1">
    <property type="nucleotide sequence ID" value="NZ_JACHXU010000003.1"/>
</dbReference>
<evidence type="ECO:0000259" key="2">
    <source>
        <dbReference type="PROSITE" id="PS50006"/>
    </source>
</evidence>
<evidence type="ECO:0000256" key="1">
    <source>
        <dbReference type="SAM" id="MobiDB-lite"/>
    </source>
</evidence>
<organism evidence="3 4">
    <name type="scientific">Aporhodopirellula rubra</name>
    <dbReference type="NCBI Taxonomy" id="980271"/>
    <lineage>
        <taxon>Bacteria</taxon>
        <taxon>Pseudomonadati</taxon>
        <taxon>Planctomycetota</taxon>
        <taxon>Planctomycetia</taxon>
        <taxon>Pirellulales</taxon>
        <taxon>Pirellulaceae</taxon>
        <taxon>Aporhodopirellula</taxon>
    </lineage>
</organism>
<gene>
    <name evidence="3" type="ORF">FHS27_001005</name>
</gene>
<protein>
    <submittedName>
        <fullName evidence="3">PSer/pThr/pTyr-binding forkhead associated (FHA) protein</fullName>
    </submittedName>
</protein>
<dbReference type="Pfam" id="PF00498">
    <property type="entry name" value="FHA"/>
    <property type="match status" value="1"/>
</dbReference>
<feature type="domain" description="FHA" evidence="2">
    <location>
        <begin position="24"/>
        <end position="73"/>
    </location>
</feature>
<dbReference type="Proteomes" id="UP000536179">
    <property type="component" value="Unassembled WGS sequence"/>
</dbReference>
<accession>A0A7W5DVK7</accession>
<dbReference type="PROSITE" id="PS50006">
    <property type="entry name" value="FHA_DOMAIN"/>
    <property type="match status" value="1"/>
</dbReference>
<evidence type="ECO:0000313" key="3">
    <source>
        <dbReference type="EMBL" id="MBB3205205.1"/>
    </source>
</evidence>
<dbReference type="InterPro" id="IPR008984">
    <property type="entry name" value="SMAD_FHA_dom_sf"/>
</dbReference>
<dbReference type="PANTHER" id="PTHR23308">
    <property type="entry name" value="NUCLEAR INHIBITOR OF PROTEIN PHOSPHATASE-1"/>
    <property type="match status" value="1"/>
</dbReference>
<evidence type="ECO:0000313" key="4">
    <source>
        <dbReference type="Proteomes" id="UP000536179"/>
    </source>
</evidence>
<proteinExistence type="predicted"/>
<sequence length="248" mass="27286">MKIRLRVQSGSLQGKEIEIGQEKFVIGRSDSCQLRPKSESVSRKHCIIAVQNGRVLVQDLKSRNGTFVNEKRLPPDKAKVLKDGDILRIGKLSFALVIEHGLQAAKKPEVKSVAEAAARTHSEGSSDSRFEEVDVSSWLDEADAIDRVRKMNDPETRQLTLNELQSASGTDSDELSVSEVTPGSKDGGKNDIDATQDTGIDDESEKSKKFVPPKKQKPGKLPEGLKKVMQESSRDAADDALKRFFSGR</sequence>
<dbReference type="SMART" id="SM00240">
    <property type="entry name" value="FHA"/>
    <property type="match status" value="1"/>
</dbReference>
<feature type="compositionally biased region" description="Basic residues" evidence="1">
    <location>
        <begin position="209"/>
        <end position="218"/>
    </location>
</feature>
<dbReference type="AlphaFoldDB" id="A0A7W5DVK7"/>
<name>A0A7W5DVK7_9BACT</name>
<feature type="compositionally biased region" description="Basic and acidic residues" evidence="1">
    <location>
        <begin position="223"/>
        <end position="242"/>
    </location>
</feature>
<comment type="caution">
    <text evidence="3">The sequence shown here is derived from an EMBL/GenBank/DDBJ whole genome shotgun (WGS) entry which is preliminary data.</text>
</comment>
<keyword evidence="4" id="KW-1185">Reference proteome</keyword>
<dbReference type="EMBL" id="JACHXU010000003">
    <property type="protein sequence ID" value="MBB3205205.1"/>
    <property type="molecule type" value="Genomic_DNA"/>
</dbReference>
<dbReference type="InterPro" id="IPR000253">
    <property type="entry name" value="FHA_dom"/>
</dbReference>
<reference evidence="3 4" key="1">
    <citation type="submission" date="2020-08" db="EMBL/GenBank/DDBJ databases">
        <title>Genomic Encyclopedia of Type Strains, Phase III (KMG-III): the genomes of soil and plant-associated and newly described type strains.</title>
        <authorList>
            <person name="Whitman W."/>
        </authorList>
    </citation>
    <scope>NUCLEOTIDE SEQUENCE [LARGE SCALE GENOMIC DNA]</scope>
    <source>
        <strain evidence="3 4">CECT 8075</strain>
    </source>
</reference>
<dbReference type="CDD" id="cd00060">
    <property type="entry name" value="FHA"/>
    <property type="match status" value="1"/>
</dbReference>
<dbReference type="SUPFAM" id="SSF49879">
    <property type="entry name" value="SMAD/FHA domain"/>
    <property type="match status" value="1"/>
</dbReference>
<dbReference type="InterPro" id="IPR050923">
    <property type="entry name" value="Cell_Proc_Reg/RNA_Proc"/>
</dbReference>